<dbReference type="OrthoDB" id="9838690at2"/>
<dbReference type="RefSeq" id="WP_126634817.1">
    <property type="nucleotide sequence ID" value="NZ_BIFH01000013.1"/>
</dbReference>
<proteinExistence type="predicted"/>
<evidence type="ECO:0000313" key="2">
    <source>
        <dbReference type="Proteomes" id="UP000286931"/>
    </source>
</evidence>
<name>A0A401YCY3_9ACTN</name>
<evidence type="ECO:0000313" key="1">
    <source>
        <dbReference type="EMBL" id="GCD92450.1"/>
    </source>
</evidence>
<sequence>MAVFGRGRKRGTAAYPRSAYLLREQHERLLDLMLLELANARERLAETPRDEAVDRGRRELVAQAAHFAGRIPPGFPAVFARWATILEAALEYDVAVALDLGTSALRQAREDTAANGRATAAHLALADAHARTLSAVGAPPAEQVALADLRRAWAGRIEPDE</sequence>
<dbReference type="Proteomes" id="UP000286931">
    <property type="component" value="Unassembled WGS sequence"/>
</dbReference>
<protein>
    <submittedName>
        <fullName evidence="1">Uncharacterized protein</fullName>
    </submittedName>
</protein>
<comment type="caution">
    <text evidence="1">The sequence shown here is derived from an EMBL/GenBank/DDBJ whole genome shotgun (WGS) entry which is preliminary data.</text>
</comment>
<accession>A0A401YCY3</accession>
<dbReference type="AlphaFoldDB" id="A0A401YCY3"/>
<dbReference type="EMBL" id="BIFH01000013">
    <property type="protein sequence ID" value="GCD92450.1"/>
    <property type="molecule type" value="Genomic_DNA"/>
</dbReference>
<reference evidence="1 2" key="1">
    <citation type="submission" date="2018-12" db="EMBL/GenBank/DDBJ databases">
        <title>Draft genome sequence of Embleya hyalina NBRC 13850T.</title>
        <authorList>
            <person name="Komaki H."/>
            <person name="Hosoyama A."/>
            <person name="Kimura A."/>
            <person name="Ichikawa N."/>
            <person name="Tamura T."/>
        </authorList>
    </citation>
    <scope>NUCLEOTIDE SEQUENCE [LARGE SCALE GENOMIC DNA]</scope>
    <source>
        <strain evidence="1 2">NBRC 13850</strain>
    </source>
</reference>
<keyword evidence="2" id="KW-1185">Reference proteome</keyword>
<gene>
    <name evidence="1" type="ORF">EHYA_00088</name>
</gene>
<organism evidence="1 2">
    <name type="scientific">Embleya hyalina</name>
    <dbReference type="NCBI Taxonomy" id="516124"/>
    <lineage>
        <taxon>Bacteria</taxon>
        <taxon>Bacillati</taxon>
        <taxon>Actinomycetota</taxon>
        <taxon>Actinomycetes</taxon>
        <taxon>Kitasatosporales</taxon>
        <taxon>Streptomycetaceae</taxon>
        <taxon>Embleya</taxon>
    </lineage>
</organism>